<evidence type="ECO:0000256" key="9">
    <source>
        <dbReference type="ARBA" id="ARBA00068998"/>
    </source>
</evidence>
<feature type="compositionally biased region" description="Low complexity" evidence="10">
    <location>
        <begin position="246"/>
        <end position="255"/>
    </location>
</feature>
<evidence type="ECO:0000256" key="10">
    <source>
        <dbReference type="SAM" id="MobiDB-lite"/>
    </source>
</evidence>
<comment type="function">
    <text evidence="1">Exerts its effect at some terminal stage of cytochrome c oxidase synthesis, probably by being involved in the insertion of the copper B into subunit I.</text>
</comment>
<evidence type="ECO:0000256" key="8">
    <source>
        <dbReference type="ARBA" id="ARBA00063165"/>
    </source>
</evidence>
<organism evidence="13 14">
    <name type="scientific">Mesorhabditis belari</name>
    <dbReference type="NCBI Taxonomy" id="2138241"/>
    <lineage>
        <taxon>Eukaryota</taxon>
        <taxon>Metazoa</taxon>
        <taxon>Ecdysozoa</taxon>
        <taxon>Nematoda</taxon>
        <taxon>Chromadorea</taxon>
        <taxon>Rhabditida</taxon>
        <taxon>Rhabditina</taxon>
        <taxon>Rhabditomorpha</taxon>
        <taxon>Rhabditoidea</taxon>
        <taxon>Rhabditidae</taxon>
        <taxon>Mesorhabditinae</taxon>
        <taxon>Mesorhabditis</taxon>
    </lineage>
</organism>
<sequence length="520" mass="59045">MKSNKVSSQSKSIKIVVRGFPPSIDEDSTRQQLGTLPAEPVYWRFSPGNPHLDCAVRPFLIIAFANDEDAVNFADRFHGFVFVDSKGAASSVFVELALNVSIPKTTRETVNKDPEIGKVNETNEFKQYVENIKDTSTRLSIDQQLKIIDEKRSKLVVGEITPLAKFVLQQHIQKRDRIEERRKVKEEEHKTRKEKRAARLEKEEKELDGRAKGQKLLGFMKREPKEENETKLENISKREVRSKWGASNASSSNAAGKVVKNSDHRASTKKNPNETIAKVNVVTKKRMQAGKIRAIQTVVFKTRRTSPKRSLIKELAVNGNHELSERSIDLEGNVPSKKGSRDMLYYAMSLGVVAIGATFAAIPLYRIFCEQTSFGGLTQIAKDFAKIATMQKVEDRLIRVQFNSDVPSNMRWEFKPVQDEIYVHPGETALAFFLSSYNLVPFQAAYYFNKIQCFCFEEQILNPGEQVDLPVFFYIDPDYANDPNLEFLDSILLSYTFFEAKSGLKLPSPFEPKPEATNVK</sequence>
<accession>A0AAF3FND3</accession>
<dbReference type="PANTHER" id="PTHR21320">
    <property type="entry name" value="CYTOCHROME C OXIDASE ASSEMBLY PROTEIN COX11-RELATED"/>
    <property type="match status" value="1"/>
</dbReference>
<dbReference type="SUPFAM" id="SSF110111">
    <property type="entry name" value="Ctag/Cox11"/>
    <property type="match status" value="1"/>
</dbReference>
<protein>
    <recommendedName>
        <fullName evidence="9">Cytochrome c oxidase assembly protein COX11, mitochondrial</fullName>
    </recommendedName>
</protein>
<dbReference type="InterPro" id="IPR023471">
    <property type="entry name" value="CtaG/Cox11_dom_sf"/>
</dbReference>
<dbReference type="Gene3D" id="2.60.370.10">
    <property type="entry name" value="Ctag/Cox11"/>
    <property type="match status" value="1"/>
</dbReference>
<feature type="region of interest" description="Disordered" evidence="10">
    <location>
        <begin position="182"/>
        <end position="209"/>
    </location>
</feature>
<evidence type="ECO:0000256" key="6">
    <source>
        <dbReference type="ARBA" id="ARBA00023136"/>
    </source>
</evidence>
<dbReference type="Proteomes" id="UP000887575">
    <property type="component" value="Unassembled WGS sequence"/>
</dbReference>
<evidence type="ECO:0000256" key="2">
    <source>
        <dbReference type="ARBA" id="ARBA00004243"/>
    </source>
</evidence>
<dbReference type="InterPro" id="IPR012677">
    <property type="entry name" value="Nucleotide-bd_a/b_plait_sf"/>
</dbReference>
<evidence type="ECO:0000256" key="7">
    <source>
        <dbReference type="ARBA" id="ARBA00023161"/>
    </source>
</evidence>
<evidence type="ECO:0000256" key="1">
    <source>
        <dbReference type="ARBA" id="ARBA00004007"/>
    </source>
</evidence>
<comment type="similarity">
    <text evidence="3">Belongs to the RENT3 family.</text>
</comment>
<evidence type="ECO:0000256" key="3">
    <source>
        <dbReference type="ARBA" id="ARBA00005991"/>
    </source>
</evidence>
<keyword evidence="4 11" id="KW-0812">Transmembrane</keyword>
<dbReference type="Pfam" id="PF03467">
    <property type="entry name" value="Smg4_UPF3"/>
    <property type="match status" value="1"/>
</dbReference>
<comment type="subcellular location">
    <subcellularLocation>
        <location evidence="2">Mitochondrion inner membrane</location>
        <topology evidence="2">Single-pass membrane protein</topology>
        <orientation evidence="2">Intermembrane side</orientation>
    </subcellularLocation>
</comment>
<dbReference type="InterPro" id="IPR007533">
    <property type="entry name" value="Cyt_c_oxidase_assmbl_CtaG"/>
</dbReference>
<dbReference type="FunFam" id="2.60.370.10:FF:000001">
    <property type="entry name" value="COX11 cytochrome c oxidase assembly homolog"/>
    <property type="match status" value="1"/>
</dbReference>
<dbReference type="HAMAP" id="MF_00155">
    <property type="entry name" value="CtaG"/>
    <property type="match status" value="1"/>
</dbReference>
<comment type="subunit">
    <text evidence="8">Interacts with CNNM4/ACDP4. Interacts with RANBP2.</text>
</comment>
<feature type="region of interest" description="Disordered" evidence="10">
    <location>
        <begin position="242"/>
        <end position="274"/>
    </location>
</feature>
<dbReference type="WBParaSite" id="MBELARI_LOCUS8545">
    <property type="protein sequence ID" value="MBELARI_LOCUS8545"/>
    <property type="gene ID" value="MBELARI_LOCUS8545"/>
</dbReference>
<dbReference type="GO" id="GO:0005507">
    <property type="term" value="F:copper ion binding"/>
    <property type="evidence" value="ECO:0007669"/>
    <property type="project" value="InterPro"/>
</dbReference>
<evidence type="ECO:0000259" key="12">
    <source>
        <dbReference type="Pfam" id="PF03467"/>
    </source>
</evidence>
<dbReference type="GO" id="GO:0005743">
    <property type="term" value="C:mitochondrial inner membrane"/>
    <property type="evidence" value="ECO:0007669"/>
    <property type="project" value="UniProtKB-SubCell"/>
</dbReference>
<feature type="transmembrane region" description="Helical" evidence="11">
    <location>
        <begin position="343"/>
        <end position="365"/>
    </location>
</feature>
<evidence type="ECO:0000256" key="11">
    <source>
        <dbReference type="SAM" id="Phobius"/>
    </source>
</evidence>
<dbReference type="Gene3D" id="3.30.70.330">
    <property type="match status" value="1"/>
</dbReference>
<proteinExistence type="inferred from homology"/>
<reference evidence="14" key="1">
    <citation type="submission" date="2024-02" db="UniProtKB">
        <authorList>
            <consortium name="WormBaseParasite"/>
        </authorList>
    </citation>
    <scope>IDENTIFICATION</scope>
</reference>
<dbReference type="GO" id="GO:0003676">
    <property type="term" value="F:nucleic acid binding"/>
    <property type="evidence" value="ECO:0007669"/>
    <property type="project" value="InterPro"/>
</dbReference>
<keyword evidence="6 11" id="KW-0472">Membrane</keyword>
<dbReference type="AlphaFoldDB" id="A0AAF3FND3"/>
<evidence type="ECO:0000256" key="5">
    <source>
        <dbReference type="ARBA" id="ARBA00022989"/>
    </source>
</evidence>
<dbReference type="InterPro" id="IPR035979">
    <property type="entry name" value="RBD_domain_sf"/>
</dbReference>
<dbReference type="CDD" id="cd12455">
    <property type="entry name" value="RRM_like_Smg4_UPF3"/>
    <property type="match status" value="1"/>
</dbReference>
<dbReference type="Pfam" id="PF04442">
    <property type="entry name" value="CtaG_Cox11"/>
    <property type="match status" value="1"/>
</dbReference>
<dbReference type="SUPFAM" id="SSF54928">
    <property type="entry name" value="RNA-binding domain, RBD"/>
    <property type="match status" value="1"/>
</dbReference>
<keyword evidence="7" id="KW-0866">Nonsense-mediated mRNA decay</keyword>
<dbReference type="PANTHER" id="PTHR21320:SF3">
    <property type="entry name" value="CYTOCHROME C OXIDASE ASSEMBLY PROTEIN COX11, MITOCHONDRIAL-RELATED"/>
    <property type="match status" value="1"/>
</dbReference>
<dbReference type="InterPro" id="IPR005120">
    <property type="entry name" value="UPF3_dom"/>
</dbReference>
<keyword evidence="5 11" id="KW-1133">Transmembrane helix</keyword>
<evidence type="ECO:0000313" key="13">
    <source>
        <dbReference type="Proteomes" id="UP000887575"/>
    </source>
</evidence>
<keyword evidence="13" id="KW-1185">Reference proteome</keyword>
<dbReference type="GO" id="GO:0000184">
    <property type="term" value="P:nuclear-transcribed mRNA catabolic process, nonsense-mediated decay"/>
    <property type="evidence" value="ECO:0007669"/>
    <property type="project" value="UniProtKB-KW"/>
</dbReference>
<evidence type="ECO:0000313" key="14">
    <source>
        <dbReference type="WBParaSite" id="MBELARI_LOCUS8545"/>
    </source>
</evidence>
<evidence type="ECO:0000256" key="4">
    <source>
        <dbReference type="ARBA" id="ARBA00022692"/>
    </source>
</evidence>
<feature type="domain" description="UPF3" evidence="12">
    <location>
        <begin position="12"/>
        <end position="169"/>
    </location>
</feature>
<name>A0AAF3FND3_9BILA</name>